<accession>A0A1V3I7M7</accession>
<comment type="caution">
    <text evidence="1">The sequence shown here is derived from an EMBL/GenBank/DDBJ whole genome shotgun (WGS) entry which is preliminary data.</text>
</comment>
<evidence type="ECO:0000313" key="2">
    <source>
        <dbReference type="Proteomes" id="UP000189437"/>
    </source>
</evidence>
<name>A0A1V3I7M7_9PAST</name>
<dbReference type="RefSeq" id="WP_077427613.1">
    <property type="nucleotide sequence ID" value="NZ_MLHH01000017.1"/>
</dbReference>
<organism evidence="1 2">
    <name type="scientific">Rodentibacter heidelbergensis</name>
    <dbReference type="NCBI Taxonomy" id="1908258"/>
    <lineage>
        <taxon>Bacteria</taxon>
        <taxon>Pseudomonadati</taxon>
        <taxon>Pseudomonadota</taxon>
        <taxon>Gammaproteobacteria</taxon>
        <taxon>Pasteurellales</taxon>
        <taxon>Pasteurellaceae</taxon>
        <taxon>Rodentibacter</taxon>
    </lineage>
</organism>
<sequence>MRLVFGVFLKSTVFFYKLRYHFYAKLSSPYTFLNTIESAVKNDSASERLKAANVMSVAAQGYNLYDAVNKMLKKYVVDVAIQHENG</sequence>
<dbReference type="STRING" id="1908258.BKK48_07970"/>
<protein>
    <submittedName>
        <fullName evidence="1">Uncharacterized protein</fullName>
    </submittedName>
</protein>
<dbReference type="EMBL" id="MLHH01000017">
    <property type="protein sequence ID" value="OOF36042.1"/>
    <property type="molecule type" value="Genomic_DNA"/>
</dbReference>
<keyword evidence="2" id="KW-1185">Reference proteome</keyword>
<reference evidence="1 2" key="1">
    <citation type="submission" date="2016-10" db="EMBL/GenBank/DDBJ databases">
        <title>Rodentibacter gen. nov. and new species.</title>
        <authorList>
            <person name="Christensen H."/>
        </authorList>
    </citation>
    <scope>NUCLEOTIDE SEQUENCE [LARGE SCALE GENOMIC DNA]</scope>
    <source>
        <strain evidence="1 2">Ac69</strain>
    </source>
</reference>
<proteinExistence type="predicted"/>
<evidence type="ECO:0000313" key="1">
    <source>
        <dbReference type="EMBL" id="OOF36042.1"/>
    </source>
</evidence>
<dbReference type="AlphaFoldDB" id="A0A1V3I7M7"/>
<dbReference type="Proteomes" id="UP000189437">
    <property type="component" value="Unassembled WGS sequence"/>
</dbReference>
<gene>
    <name evidence="1" type="ORF">BKK48_07970</name>
</gene>